<dbReference type="PANTHER" id="PTHR30168">
    <property type="entry name" value="PUTATIVE MEMBRANE PROTEIN YPFJ"/>
    <property type="match status" value="1"/>
</dbReference>
<proteinExistence type="predicted"/>
<dbReference type="PROSITE" id="PS51257">
    <property type="entry name" value="PROKAR_LIPOPROTEIN"/>
    <property type="match status" value="1"/>
</dbReference>
<protein>
    <recommendedName>
        <fullName evidence="8">Metalloprotease</fullName>
    </recommendedName>
</protein>
<keyword evidence="5" id="KW-0732">Signal</keyword>
<evidence type="ECO:0000256" key="3">
    <source>
        <dbReference type="ARBA" id="ARBA00022989"/>
    </source>
</evidence>
<dbReference type="Pfam" id="PF04228">
    <property type="entry name" value="Zn_peptidase"/>
    <property type="match status" value="1"/>
</dbReference>
<dbReference type="Proteomes" id="UP000603904">
    <property type="component" value="Unassembled WGS sequence"/>
</dbReference>
<evidence type="ECO:0000256" key="1">
    <source>
        <dbReference type="ARBA" id="ARBA00004167"/>
    </source>
</evidence>
<evidence type="ECO:0000313" key="6">
    <source>
        <dbReference type="EMBL" id="GIH42839.1"/>
    </source>
</evidence>
<keyword evidence="2" id="KW-0812">Transmembrane</keyword>
<evidence type="ECO:0000256" key="4">
    <source>
        <dbReference type="ARBA" id="ARBA00023136"/>
    </source>
</evidence>
<dbReference type="PANTHER" id="PTHR30168:SF0">
    <property type="entry name" value="INNER MEMBRANE PROTEIN"/>
    <property type="match status" value="1"/>
</dbReference>
<accession>A0ABQ4G710</accession>
<keyword evidence="3" id="KW-1133">Transmembrane helix</keyword>
<dbReference type="EMBL" id="BOOC01000033">
    <property type="protein sequence ID" value="GIH42839.1"/>
    <property type="molecule type" value="Genomic_DNA"/>
</dbReference>
<dbReference type="InterPro" id="IPR007343">
    <property type="entry name" value="Uncharacterised_pept_Zn_put"/>
</dbReference>
<feature type="chain" id="PRO_5046259186" description="Metalloprotease" evidence="5">
    <location>
        <begin position="19"/>
        <end position="270"/>
    </location>
</feature>
<feature type="signal peptide" evidence="5">
    <location>
        <begin position="1"/>
        <end position="18"/>
    </location>
</feature>
<organism evidence="6 7">
    <name type="scientific">Microbispora corallina</name>
    <dbReference type="NCBI Taxonomy" id="83302"/>
    <lineage>
        <taxon>Bacteria</taxon>
        <taxon>Bacillati</taxon>
        <taxon>Actinomycetota</taxon>
        <taxon>Actinomycetes</taxon>
        <taxon>Streptosporangiales</taxon>
        <taxon>Streptosporangiaceae</taxon>
        <taxon>Microbispora</taxon>
    </lineage>
</organism>
<comment type="caution">
    <text evidence="6">The sequence shown here is derived from an EMBL/GenBank/DDBJ whole genome shotgun (WGS) entry which is preliminary data.</text>
</comment>
<keyword evidence="7" id="KW-1185">Reference proteome</keyword>
<gene>
    <name evidence="6" type="ORF">Mco01_58390</name>
</gene>
<evidence type="ECO:0008006" key="8">
    <source>
        <dbReference type="Google" id="ProtNLM"/>
    </source>
</evidence>
<dbReference type="RefSeq" id="WP_204060015.1">
    <property type="nucleotide sequence ID" value="NZ_BAAAGP010000022.1"/>
</dbReference>
<sequence>MRLLLPLVAAGVLLTSCAEDPPPDALPLGIPSWSDTVYVTPRPWASPQDNPLYATPRVTVSCPLSRTRDSTWASIKKYLNAVSACLDRTWKAEFDRVGMSFWAPNRTFVRDPRVDPLCGLMPHDGASGTYCTDGGLFYVDVGRLADDPGNIAFMTTVVAHEYGHHIQRLSQIDRFPDPVTAGTPGVEGADLSSRRFELQAECLAGVALNAMKDDLPPWQRFRENYGGTLAKQSILDHGRLATQLRWLEKGFRSGKPGVCDTWSAKAGDVT</sequence>
<evidence type="ECO:0000256" key="2">
    <source>
        <dbReference type="ARBA" id="ARBA00022692"/>
    </source>
</evidence>
<comment type="subcellular location">
    <subcellularLocation>
        <location evidence="1">Membrane</location>
        <topology evidence="1">Single-pass membrane protein</topology>
    </subcellularLocation>
</comment>
<keyword evidence="4" id="KW-0472">Membrane</keyword>
<name>A0ABQ4G710_9ACTN</name>
<evidence type="ECO:0000313" key="7">
    <source>
        <dbReference type="Proteomes" id="UP000603904"/>
    </source>
</evidence>
<reference evidence="6 7" key="1">
    <citation type="submission" date="2021-01" db="EMBL/GenBank/DDBJ databases">
        <title>Whole genome shotgun sequence of Microbispora corallina NBRC 16416.</title>
        <authorList>
            <person name="Komaki H."/>
            <person name="Tamura T."/>
        </authorList>
    </citation>
    <scope>NUCLEOTIDE SEQUENCE [LARGE SCALE GENOMIC DNA]</scope>
    <source>
        <strain evidence="6 7">NBRC 16416</strain>
    </source>
</reference>
<evidence type="ECO:0000256" key="5">
    <source>
        <dbReference type="SAM" id="SignalP"/>
    </source>
</evidence>